<accession>A0ABX2YWM1</accession>
<organism evidence="1 2">
    <name type="scientific">Pseudomonas aylmerensis</name>
    <dbReference type="NCBI Taxonomy" id="1869229"/>
    <lineage>
        <taxon>Bacteria</taxon>
        <taxon>Pseudomonadati</taxon>
        <taxon>Pseudomonadota</taxon>
        <taxon>Gammaproteobacteria</taxon>
        <taxon>Pseudomonadales</taxon>
        <taxon>Pseudomonadaceae</taxon>
        <taxon>Pseudomonas</taxon>
    </lineage>
</organism>
<evidence type="ECO:0000313" key="2">
    <source>
        <dbReference type="Proteomes" id="UP000095081"/>
    </source>
</evidence>
<protein>
    <submittedName>
        <fullName evidence="1">Uncharacterized protein</fullName>
    </submittedName>
</protein>
<dbReference type="EMBL" id="MAUE01000041">
    <property type="protein sequence ID" value="OCW20932.1"/>
    <property type="molecule type" value="Genomic_DNA"/>
</dbReference>
<name>A0ABX2YWM1_9PSED</name>
<proteinExistence type="predicted"/>
<keyword evidence="2" id="KW-1185">Reference proteome</keyword>
<comment type="caution">
    <text evidence="1">The sequence shown here is derived from an EMBL/GenBank/DDBJ whole genome shotgun (WGS) entry which is preliminary data.</text>
</comment>
<reference evidence="1 2" key="1">
    <citation type="submission" date="2016-06" db="EMBL/GenBank/DDBJ databases">
        <title>Draft genome sequence of Pseudomonas sp. S1E40, a novel strain antagonistic activity to fungal plant pathogen.</title>
        <authorList>
            <person name="Tambong J.T."/>
            <person name="Tchagang C."/>
            <person name="Xu R."/>
        </authorList>
    </citation>
    <scope>NUCLEOTIDE SEQUENCE [LARGE SCALE GENOMIC DNA]</scope>
    <source>
        <strain evidence="1 2">S1E40</strain>
    </source>
</reference>
<gene>
    <name evidence="1" type="ORF">BBG20_25180</name>
</gene>
<evidence type="ECO:0000313" key="1">
    <source>
        <dbReference type="EMBL" id="OCW20932.1"/>
    </source>
</evidence>
<dbReference type="Proteomes" id="UP000095081">
    <property type="component" value="Unassembled WGS sequence"/>
</dbReference>
<sequence length="86" mass="9491">MTFTKAGQVSPTCYARRSSFSIDTSGQQPKKNMFEARSGQAFGAVESEPVELMLLAESSRSRLTANGQYRTFNLVVRSVHQSDQLA</sequence>